<dbReference type="InterPro" id="IPR036249">
    <property type="entry name" value="Thioredoxin-like_sf"/>
</dbReference>
<evidence type="ECO:0000256" key="2">
    <source>
        <dbReference type="ARBA" id="ARBA00022748"/>
    </source>
</evidence>
<name>A0A521DPU0_9SPHI</name>
<protein>
    <submittedName>
        <fullName evidence="7">Thiol-disulfide isomerase or thioredoxin</fullName>
    </submittedName>
</protein>
<dbReference type="RefSeq" id="WP_142528581.1">
    <property type="nucleotide sequence ID" value="NZ_CBCSJO010000006.1"/>
</dbReference>
<dbReference type="InterPro" id="IPR013740">
    <property type="entry name" value="Redoxin"/>
</dbReference>
<dbReference type="OrthoDB" id="1118217at2"/>
<keyword evidence="3" id="KW-1015">Disulfide bond</keyword>
<organism evidence="7 8">
    <name type="scientific">Pedobacter westerhofensis</name>
    <dbReference type="NCBI Taxonomy" id="425512"/>
    <lineage>
        <taxon>Bacteria</taxon>
        <taxon>Pseudomonadati</taxon>
        <taxon>Bacteroidota</taxon>
        <taxon>Sphingobacteriia</taxon>
        <taxon>Sphingobacteriales</taxon>
        <taxon>Sphingobacteriaceae</taxon>
        <taxon>Pedobacter</taxon>
    </lineage>
</organism>
<reference evidence="7 8" key="1">
    <citation type="submission" date="2017-05" db="EMBL/GenBank/DDBJ databases">
        <authorList>
            <person name="Varghese N."/>
            <person name="Submissions S."/>
        </authorList>
    </citation>
    <scope>NUCLEOTIDE SEQUENCE [LARGE SCALE GENOMIC DNA]</scope>
    <source>
        <strain evidence="7 8">DSM 19036</strain>
    </source>
</reference>
<evidence type="ECO:0000256" key="5">
    <source>
        <dbReference type="SAM" id="SignalP"/>
    </source>
</evidence>
<evidence type="ECO:0000313" key="8">
    <source>
        <dbReference type="Proteomes" id="UP000320300"/>
    </source>
</evidence>
<dbReference type="InterPro" id="IPR013766">
    <property type="entry name" value="Thioredoxin_domain"/>
</dbReference>
<proteinExistence type="predicted"/>
<dbReference type="AlphaFoldDB" id="A0A521DPU0"/>
<dbReference type="InterPro" id="IPR050553">
    <property type="entry name" value="Thioredoxin_ResA/DsbE_sf"/>
</dbReference>
<keyword evidence="5" id="KW-0732">Signal</keyword>
<dbReference type="GO" id="GO:0016491">
    <property type="term" value="F:oxidoreductase activity"/>
    <property type="evidence" value="ECO:0007669"/>
    <property type="project" value="InterPro"/>
</dbReference>
<dbReference type="EMBL" id="FXTN01000006">
    <property type="protein sequence ID" value="SMO73585.1"/>
    <property type="molecule type" value="Genomic_DNA"/>
</dbReference>
<keyword evidence="4" id="KW-0676">Redox-active center</keyword>
<evidence type="ECO:0000313" key="7">
    <source>
        <dbReference type="EMBL" id="SMO73585.1"/>
    </source>
</evidence>
<feature type="chain" id="PRO_5022173411" evidence="5">
    <location>
        <begin position="23"/>
        <end position="443"/>
    </location>
</feature>
<keyword evidence="2" id="KW-0201">Cytochrome c-type biogenesis</keyword>
<feature type="domain" description="Thioredoxin" evidence="6">
    <location>
        <begin position="32"/>
        <end position="188"/>
    </location>
</feature>
<feature type="signal peptide" evidence="5">
    <location>
        <begin position="1"/>
        <end position="22"/>
    </location>
</feature>
<comment type="subcellular location">
    <subcellularLocation>
        <location evidence="1">Cell envelope</location>
    </subcellularLocation>
</comment>
<keyword evidence="8" id="KW-1185">Reference proteome</keyword>
<evidence type="ECO:0000259" key="6">
    <source>
        <dbReference type="PROSITE" id="PS51352"/>
    </source>
</evidence>
<dbReference type="Gene3D" id="3.40.30.10">
    <property type="entry name" value="Glutaredoxin"/>
    <property type="match status" value="1"/>
</dbReference>
<evidence type="ECO:0000256" key="1">
    <source>
        <dbReference type="ARBA" id="ARBA00004196"/>
    </source>
</evidence>
<accession>A0A521DPU0</accession>
<dbReference type="SUPFAM" id="SSF52833">
    <property type="entry name" value="Thioredoxin-like"/>
    <property type="match status" value="1"/>
</dbReference>
<sequence length="443" mass="50183">MFQKTTINIVLAILCLDFSSIAQDKIANITALKIGDKVPDITINNIINYKDANGKPAKSIKISDFKGKLLILDFWATWCGPCITMIPKIDSLQKQFAQKVQFFPVAYQSESVIQTFLSKYQRQQHITYELPNVTEDQVLGKLFPHKDLPHFVWINSNGIVKSITEYDIVDKEHIEQLLKTDSISVRQKHDVFVPFQKDKPLLINGNGGNGDNIMFHSLITPYRDGLPWSVNFDYLEPGKPRRVTALNQSIANLFATAFGGDTYWFGSNKRIFLSKDSSNLTSNLHGQAVKNWMGNGHGFSYELIVPPSMAKDLFLNMQSDLLRFFSQYDVSIQKIPTRCLALVRTSSIDKIQSKGGPTITDFDKQGCQIKNNYLIQLTGRLDIQYLQNRSPIVDATGYNSPVDINIDANLSNLDQLNAELKKYDLALKESVQPIEMLVFKDRE</sequence>
<evidence type="ECO:0000256" key="3">
    <source>
        <dbReference type="ARBA" id="ARBA00023157"/>
    </source>
</evidence>
<dbReference type="PROSITE" id="PS51352">
    <property type="entry name" value="THIOREDOXIN_2"/>
    <property type="match status" value="1"/>
</dbReference>
<dbReference type="PANTHER" id="PTHR42852:SF6">
    <property type="entry name" value="THIOL:DISULFIDE INTERCHANGE PROTEIN DSBE"/>
    <property type="match status" value="1"/>
</dbReference>
<gene>
    <name evidence="7" type="ORF">SAMN06265348_10667</name>
</gene>
<dbReference type="Pfam" id="PF08534">
    <property type="entry name" value="Redoxin"/>
    <property type="match status" value="1"/>
</dbReference>
<evidence type="ECO:0000256" key="4">
    <source>
        <dbReference type="ARBA" id="ARBA00023284"/>
    </source>
</evidence>
<dbReference type="PANTHER" id="PTHR42852">
    <property type="entry name" value="THIOL:DISULFIDE INTERCHANGE PROTEIN DSBE"/>
    <property type="match status" value="1"/>
</dbReference>
<dbReference type="GO" id="GO:0016853">
    <property type="term" value="F:isomerase activity"/>
    <property type="evidence" value="ECO:0007669"/>
    <property type="project" value="UniProtKB-KW"/>
</dbReference>
<dbReference type="CDD" id="cd02966">
    <property type="entry name" value="TlpA_like_family"/>
    <property type="match status" value="1"/>
</dbReference>
<dbReference type="GO" id="GO:0030313">
    <property type="term" value="C:cell envelope"/>
    <property type="evidence" value="ECO:0007669"/>
    <property type="project" value="UniProtKB-SubCell"/>
</dbReference>
<dbReference type="GO" id="GO:0017004">
    <property type="term" value="P:cytochrome complex assembly"/>
    <property type="evidence" value="ECO:0007669"/>
    <property type="project" value="UniProtKB-KW"/>
</dbReference>
<dbReference type="Proteomes" id="UP000320300">
    <property type="component" value="Unassembled WGS sequence"/>
</dbReference>
<keyword evidence="7" id="KW-0413">Isomerase</keyword>